<protein>
    <submittedName>
        <fullName evidence="1">Uncharacterized protein</fullName>
    </submittedName>
</protein>
<dbReference type="Proteomes" id="UP000238196">
    <property type="component" value="Unassembled WGS sequence"/>
</dbReference>
<comment type="caution">
    <text evidence="1">The sequence shown here is derived from an EMBL/GenBank/DDBJ whole genome shotgun (WGS) entry which is preliminary data.</text>
</comment>
<dbReference type="EMBL" id="PRLP01000167">
    <property type="protein sequence ID" value="PPC74159.1"/>
    <property type="molecule type" value="Genomic_DNA"/>
</dbReference>
<reference evidence="1 2" key="1">
    <citation type="submission" date="2018-02" db="EMBL/GenBank/DDBJ databases">
        <title>novel marine gammaproteobacteria from coastal saline agro ecosystem.</title>
        <authorList>
            <person name="Krishnan R."/>
            <person name="Ramesh Kumar N."/>
        </authorList>
    </citation>
    <scope>NUCLEOTIDE SEQUENCE [LARGE SCALE GENOMIC DNA]</scope>
    <source>
        <strain evidence="1 2">228</strain>
    </source>
</reference>
<name>A0A2S5KI20_9PROT</name>
<evidence type="ECO:0000313" key="2">
    <source>
        <dbReference type="Proteomes" id="UP000238196"/>
    </source>
</evidence>
<dbReference type="OrthoDB" id="6120657at2"/>
<sequence length="71" mass="8094">MTKRVARDFYARDAEEQQAFLTQTWCNNCLEVDLGMTDPVEYEENGIVFVEGHCARCGTVVVTEIDDSEDE</sequence>
<proteinExistence type="predicted"/>
<gene>
    <name evidence="1" type="ORF">C4K68_27530</name>
</gene>
<accession>A0A2S5KI20</accession>
<organism evidence="1 2">
    <name type="scientific">Proteobacteria bacterium 228</name>
    <dbReference type="NCBI Taxonomy" id="2083153"/>
    <lineage>
        <taxon>Bacteria</taxon>
        <taxon>Pseudomonadati</taxon>
        <taxon>Pseudomonadota</taxon>
    </lineage>
</organism>
<evidence type="ECO:0000313" key="1">
    <source>
        <dbReference type="EMBL" id="PPC74159.1"/>
    </source>
</evidence>
<dbReference type="AlphaFoldDB" id="A0A2S5KI20"/>